<evidence type="ECO:0000256" key="1">
    <source>
        <dbReference type="ARBA" id="ARBA00011073"/>
    </source>
</evidence>
<dbReference type="Proteomes" id="UP000756921">
    <property type="component" value="Unassembled WGS sequence"/>
</dbReference>
<dbReference type="GO" id="GO:0004252">
    <property type="term" value="F:serine-type endopeptidase activity"/>
    <property type="evidence" value="ECO:0007669"/>
    <property type="project" value="UniProtKB-UniRule"/>
</dbReference>
<keyword evidence="2 5" id="KW-0645">Protease</keyword>
<dbReference type="PROSITE" id="PS51892">
    <property type="entry name" value="SUBTILASE"/>
    <property type="match status" value="1"/>
</dbReference>
<feature type="compositionally biased region" description="Low complexity" evidence="6">
    <location>
        <begin position="302"/>
        <end position="324"/>
    </location>
</feature>
<evidence type="ECO:0000256" key="5">
    <source>
        <dbReference type="PROSITE-ProRule" id="PRU01240"/>
    </source>
</evidence>
<organism evidence="9 10">
    <name type="scientific">Paraphaeosphaeria minitans</name>
    <dbReference type="NCBI Taxonomy" id="565426"/>
    <lineage>
        <taxon>Eukaryota</taxon>
        <taxon>Fungi</taxon>
        <taxon>Dikarya</taxon>
        <taxon>Ascomycota</taxon>
        <taxon>Pezizomycotina</taxon>
        <taxon>Dothideomycetes</taxon>
        <taxon>Pleosporomycetidae</taxon>
        <taxon>Pleosporales</taxon>
        <taxon>Massarineae</taxon>
        <taxon>Didymosphaeriaceae</taxon>
        <taxon>Paraphaeosphaeria</taxon>
    </lineage>
</organism>
<evidence type="ECO:0000313" key="10">
    <source>
        <dbReference type="Proteomes" id="UP000756921"/>
    </source>
</evidence>
<sequence>MKFLPLLLLAGLVAARGRSGKPTKSVPTSSISSSSSSTPPSATAPTKLYVVYPKKSTSKTDTTAINKLLQKYVKTPKDLVESGVSGIIINYWRVPLNAASAETLARDPRIASITADTTVCIKDSEGKCFNPATSVSVQDNAEDGLVYLAQREGTALSQYGKEYHYEEEAGRGVTCYILDDGFDLDSPEFKDLNVRWLPAGTTNKKSDLHHGTCMLSKMAGKVHGVAKNCNVVLVKVTSVEGTQQPGAKPAADSKQKGRARWLDGLSLIVEDVHKKKPEKAVISLSLYWPLAEIQVDVVQETRSSSSGPSNSKSPKGRPGSSSGSQNPPVKKQADEDWIQAFYENLKLLDEAGVVLVAGAGNDFIGNMPNAAQNKMDGYPASFGSASAGARELRNMIVVGATNPTTGQMYQKNNFDDAKHLPHIFAPGEDVYCIRDNPNVASIGSGTSQATASTAGLAAYLMSLSGGPRTPSDVKNKILADAWVVNQPHTQGLNQPKGGLKRVWNGVDVDLDSVHCPKGMCCGLHCNGQK</sequence>
<dbReference type="SUPFAM" id="SSF52743">
    <property type="entry name" value="Subtilisin-like"/>
    <property type="match status" value="1"/>
</dbReference>
<feature type="active site" description="Charge relay system" evidence="5">
    <location>
        <position position="179"/>
    </location>
</feature>
<evidence type="ECO:0000256" key="4">
    <source>
        <dbReference type="ARBA" id="ARBA00022825"/>
    </source>
</evidence>
<gene>
    <name evidence="9" type="ORF">PMIN01_02233</name>
</gene>
<evidence type="ECO:0000259" key="8">
    <source>
        <dbReference type="Pfam" id="PF00082"/>
    </source>
</evidence>
<dbReference type="InterPro" id="IPR050131">
    <property type="entry name" value="Peptidase_S8_subtilisin-like"/>
</dbReference>
<proteinExistence type="inferred from homology"/>
<dbReference type="InterPro" id="IPR000209">
    <property type="entry name" value="Peptidase_S8/S53_dom"/>
</dbReference>
<dbReference type="GO" id="GO:0006508">
    <property type="term" value="P:proteolysis"/>
    <property type="evidence" value="ECO:0007669"/>
    <property type="project" value="UniProtKB-KW"/>
</dbReference>
<evidence type="ECO:0000256" key="7">
    <source>
        <dbReference type="SAM" id="SignalP"/>
    </source>
</evidence>
<comment type="caution">
    <text evidence="9">The sequence shown here is derived from an EMBL/GenBank/DDBJ whole genome shotgun (WGS) entry which is preliminary data.</text>
</comment>
<feature type="active site" description="Charge relay system" evidence="5">
    <location>
        <position position="210"/>
    </location>
</feature>
<feature type="signal peptide" evidence="7">
    <location>
        <begin position="1"/>
        <end position="20"/>
    </location>
</feature>
<keyword evidence="7" id="KW-0732">Signal</keyword>
<feature type="compositionally biased region" description="Low complexity" evidence="6">
    <location>
        <begin position="22"/>
        <end position="43"/>
    </location>
</feature>
<evidence type="ECO:0000256" key="2">
    <source>
        <dbReference type="ARBA" id="ARBA00022670"/>
    </source>
</evidence>
<keyword evidence="3 5" id="KW-0378">Hydrolase</keyword>
<dbReference type="PANTHER" id="PTHR43806">
    <property type="entry name" value="PEPTIDASE S8"/>
    <property type="match status" value="1"/>
</dbReference>
<reference evidence="9" key="1">
    <citation type="journal article" date="2020" name="Mol. Plant Microbe Interact.">
        <title>Genome Sequence of the Biocontrol Agent Coniothyrium minitans strain Conio (IMI 134523).</title>
        <authorList>
            <person name="Patel D."/>
            <person name="Shittu T.A."/>
            <person name="Baroncelli R."/>
            <person name="Muthumeenakshi S."/>
            <person name="Osborne T.H."/>
            <person name="Janganan T.K."/>
            <person name="Sreenivasaprasad S."/>
        </authorList>
    </citation>
    <scope>NUCLEOTIDE SEQUENCE</scope>
    <source>
        <strain evidence="9">Conio</strain>
    </source>
</reference>
<protein>
    <recommendedName>
        <fullName evidence="8">Peptidase S8/S53 domain-containing protein</fullName>
    </recommendedName>
</protein>
<dbReference type="InterPro" id="IPR015500">
    <property type="entry name" value="Peptidase_S8_subtilisin-rel"/>
</dbReference>
<comment type="similarity">
    <text evidence="1 5">Belongs to the peptidase S8 family.</text>
</comment>
<feature type="active site" description="Charge relay system" evidence="5">
    <location>
        <position position="447"/>
    </location>
</feature>
<dbReference type="EMBL" id="WJXW01000002">
    <property type="protein sequence ID" value="KAF9739599.1"/>
    <property type="molecule type" value="Genomic_DNA"/>
</dbReference>
<evidence type="ECO:0000256" key="3">
    <source>
        <dbReference type="ARBA" id="ARBA00022801"/>
    </source>
</evidence>
<name>A0A9P6KV83_9PLEO</name>
<feature type="domain" description="Peptidase S8/S53" evidence="8">
    <location>
        <begin position="170"/>
        <end position="481"/>
    </location>
</feature>
<dbReference type="InterPro" id="IPR036852">
    <property type="entry name" value="Peptidase_S8/S53_dom_sf"/>
</dbReference>
<dbReference type="PRINTS" id="PR00723">
    <property type="entry name" value="SUBTILISIN"/>
</dbReference>
<keyword evidence="4 5" id="KW-0720">Serine protease</keyword>
<feature type="region of interest" description="Disordered" evidence="6">
    <location>
        <begin position="299"/>
        <end position="331"/>
    </location>
</feature>
<feature type="region of interest" description="Disordered" evidence="6">
    <location>
        <begin position="18"/>
        <end position="43"/>
    </location>
</feature>
<feature type="chain" id="PRO_5040184998" description="Peptidase S8/S53 domain-containing protein" evidence="7">
    <location>
        <begin position="21"/>
        <end position="529"/>
    </location>
</feature>
<accession>A0A9P6KV83</accession>
<dbReference type="Gene3D" id="3.40.50.200">
    <property type="entry name" value="Peptidase S8/S53 domain"/>
    <property type="match status" value="1"/>
</dbReference>
<dbReference type="OrthoDB" id="3797974at2759"/>
<evidence type="ECO:0000256" key="6">
    <source>
        <dbReference type="SAM" id="MobiDB-lite"/>
    </source>
</evidence>
<evidence type="ECO:0000313" key="9">
    <source>
        <dbReference type="EMBL" id="KAF9739599.1"/>
    </source>
</evidence>
<keyword evidence="10" id="KW-1185">Reference proteome</keyword>
<dbReference type="PANTHER" id="PTHR43806:SF11">
    <property type="entry name" value="CEREVISIN-RELATED"/>
    <property type="match status" value="1"/>
</dbReference>
<dbReference type="AlphaFoldDB" id="A0A9P6KV83"/>
<dbReference type="Pfam" id="PF00082">
    <property type="entry name" value="Peptidase_S8"/>
    <property type="match status" value="1"/>
</dbReference>